<dbReference type="PANTHER" id="PTHR42905">
    <property type="entry name" value="PHOSPHOENOLPYRUVATE CARBOXYLASE"/>
    <property type="match status" value="1"/>
</dbReference>
<dbReference type="EMBL" id="JYFC01000002">
    <property type="protein sequence ID" value="KJC64860.1"/>
    <property type="molecule type" value="Genomic_DNA"/>
</dbReference>
<dbReference type="InterPro" id="IPR015813">
    <property type="entry name" value="Pyrv/PenolPyrv_kinase-like_dom"/>
</dbReference>
<dbReference type="PANTHER" id="PTHR42905:SF16">
    <property type="entry name" value="CARBOXYPHOSPHONOENOLPYRUVATE PHOSPHONOMUTASE-LIKE PROTEIN (AFU_ORTHOLOGUE AFUA_5G07230)"/>
    <property type="match status" value="1"/>
</dbReference>
<dbReference type="RefSeq" id="WP_044439560.1">
    <property type="nucleotide sequence ID" value="NZ_JYFC01000002.1"/>
</dbReference>
<name>A0ABR5CGU0_9MICO</name>
<protein>
    <submittedName>
        <fullName evidence="1">3-methyl-2-oxobutanoate hydroxymethyltransferase</fullName>
    </submittedName>
</protein>
<dbReference type="Proteomes" id="UP000032503">
    <property type="component" value="Unassembled WGS sequence"/>
</dbReference>
<dbReference type="CDD" id="cd00377">
    <property type="entry name" value="ICL_PEPM"/>
    <property type="match status" value="1"/>
</dbReference>
<dbReference type="SUPFAM" id="SSF51621">
    <property type="entry name" value="Phosphoenolpyruvate/pyruvate domain"/>
    <property type="match status" value="1"/>
</dbReference>
<proteinExistence type="predicted"/>
<sequence>MHTSATDKAALFRSLHKAHTPLRLSNVWDVASARITESAGARAIAMTSAGVAWSLGVPDGSKLDRESAVAVIARIVEAVDLPVTADIEGGYSDRPEGVAATVAAVLKAGAVGINIEDGHSDPAQFVLKIAAARHAADSLGVELFINTRTDVFLAGNGSEAQQIDEAIERARLYVEAGADGIFVPGATSETAVSALVAGVAVPLNVMVGPGSIGVTELGRLGVARVSLGSGVAQSAYAVAQRAAEELLTVGTYESVAGGLDYGTLNDLFARAALR</sequence>
<comment type="caution">
    <text evidence="1">The sequence shown here is derived from an EMBL/GenBank/DDBJ whole genome shotgun (WGS) entry which is preliminary data.</text>
</comment>
<organism evidence="1 2">
    <name type="scientific">Agreia bicolorata</name>
    <dbReference type="NCBI Taxonomy" id="110935"/>
    <lineage>
        <taxon>Bacteria</taxon>
        <taxon>Bacillati</taxon>
        <taxon>Actinomycetota</taxon>
        <taxon>Actinomycetes</taxon>
        <taxon>Micrococcales</taxon>
        <taxon>Microbacteriaceae</taxon>
        <taxon>Agreia</taxon>
    </lineage>
</organism>
<reference evidence="1 2" key="1">
    <citation type="journal article" date="2001" name="Int. J. Syst. Evol. Microbiol.">
        <title>Agreia bicolorata gen. nov., sp. nov., to accommodate actinobacteria isolated from narrow reed grass infected by the nematode Heteroanguina graminophila.</title>
        <authorList>
            <person name="Evtushenko L.I."/>
            <person name="Dorofeeva L.V."/>
            <person name="Dobrovolskaya T.G."/>
            <person name="Streshinskaya G.M."/>
            <person name="Subbotin S.A."/>
            <person name="Tiedje J.M."/>
        </authorList>
    </citation>
    <scope>NUCLEOTIDE SEQUENCE [LARGE SCALE GENOMIC DNA]</scope>
    <source>
        <strain evidence="1 2">VKM Ac-1804</strain>
    </source>
</reference>
<dbReference type="Pfam" id="PF13714">
    <property type="entry name" value="PEP_mutase"/>
    <property type="match status" value="1"/>
</dbReference>
<dbReference type="InterPro" id="IPR039556">
    <property type="entry name" value="ICL/PEPM"/>
</dbReference>
<keyword evidence="2" id="KW-1185">Reference proteome</keyword>
<evidence type="ECO:0000313" key="1">
    <source>
        <dbReference type="EMBL" id="KJC64860.1"/>
    </source>
</evidence>
<evidence type="ECO:0000313" key="2">
    <source>
        <dbReference type="Proteomes" id="UP000032503"/>
    </source>
</evidence>
<gene>
    <name evidence="1" type="ORF">TZ00_04145</name>
</gene>
<dbReference type="InterPro" id="IPR040442">
    <property type="entry name" value="Pyrv_kinase-like_dom_sf"/>
</dbReference>
<dbReference type="Gene3D" id="3.20.20.60">
    <property type="entry name" value="Phosphoenolpyruvate-binding domains"/>
    <property type="match status" value="1"/>
</dbReference>
<accession>A0ABR5CGU0</accession>